<dbReference type="Proteomes" id="UP001341840">
    <property type="component" value="Unassembled WGS sequence"/>
</dbReference>
<feature type="domain" description="RING-type" evidence="4">
    <location>
        <begin position="622"/>
        <end position="662"/>
    </location>
</feature>
<dbReference type="InterPro" id="IPR013083">
    <property type="entry name" value="Znf_RING/FYVE/PHD"/>
</dbReference>
<dbReference type="PROSITE" id="PS50089">
    <property type="entry name" value="ZF_RING_2"/>
    <property type="match status" value="1"/>
</dbReference>
<keyword evidence="1" id="KW-0862">Zinc</keyword>
<feature type="coiled-coil region" evidence="2">
    <location>
        <begin position="417"/>
        <end position="535"/>
    </location>
</feature>
<protein>
    <recommendedName>
        <fullName evidence="4">RING-type domain-containing protein</fullName>
    </recommendedName>
</protein>
<evidence type="ECO:0000256" key="2">
    <source>
        <dbReference type="SAM" id="Coils"/>
    </source>
</evidence>
<keyword evidence="6" id="KW-1185">Reference proteome</keyword>
<dbReference type="InterPro" id="IPR046527">
    <property type="entry name" value="PIR2-like_helical"/>
</dbReference>
<reference evidence="5 6" key="1">
    <citation type="journal article" date="2023" name="Plants (Basel)">
        <title>Bridging the Gap: Combining Genomics and Transcriptomics Approaches to Understand Stylosanthes scabra, an Orphan Legume from the Brazilian Caatinga.</title>
        <authorList>
            <person name="Ferreira-Neto J.R.C."/>
            <person name="da Silva M.D."/>
            <person name="Binneck E."/>
            <person name="de Melo N.F."/>
            <person name="da Silva R.H."/>
            <person name="de Melo A.L.T.M."/>
            <person name="Pandolfi V."/>
            <person name="Bustamante F.O."/>
            <person name="Brasileiro-Vidal A.C."/>
            <person name="Benko-Iseppon A.M."/>
        </authorList>
    </citation>
    <scope>NUCLEOTIDE SEQUENCE [LARGE SCALE GENOMIC DNA]</scope>
    <source>
        <tissue evidence="5">Leaves</tissue>
    </source>
</reference>
<dbReference type="Gene3D" id="3.30.40.10">
    <property type="entry name" value="Zinc/RING finger domain, C3HC4 (zinc finger)"/>
    <property type="match status" value="1"/>
</dbReference>
<accession>A0ABU6VGA2</accession>
<name>A0ABU6VGA2_9FABA</name>
<dbReference type="EMBL" id="JASCZI010151370">
    <property type="protein sequence ID" value="MED6172397.1"/>
    <property type="molecule type" value="Genomic_DNA"/>
</dbReference>
<dbReference type="PANTHER" id="PTHR46405:SF3">
    <property type="entry name" value="RING_U-BOX SUPERFAMILY PROTEIN"/>
    <property type="match status" value="1"/>
</dbReference>
<dbReference type="InterPro" id="IPR001841">
    <property type="entry name" value="Znf_RING"/>
</dbReference>
<feature type="region of interest" description="Disordered" evidence="3">
    <location>
        <begin position="274"/>
        <end position="297"/>
    </location>
</feature>
<comment type="caution">
    <text evidence="5">The sequence shown here is derived from an EMBL/GenBank/DDBJ whole genome shotgun (WGS) entry which is preliminary data.</text>
</comment>
<keyword evidence="1" id="KW-0479">Metal-binding</keyword>
<dbReference type="InterPro" id="IPR046934">
    <property type="entry name" value="PIR2-like"/>
</dbReference>
<keyword evidence="2" id="KW-0175">Coiled coil</keyword>
<evidence type="ECO:0000256" key="3">
    <source>
        <dbReference type="SAM" id="MobiDB-lite"/>
    </source>
</evidence>
<feature type="region of interest" description="Disordered" evidence="3">
    <location>
        <begin position="1"/>
        <end position="34"/>
    </location>
</feature>
<organism evidence="5 6">
    <name type="scientific">Stylosanthes scabra</name>
    <dbReference type="NCBI Taxonomy" id="79078"/>
    <lineage>
        <taxon>Eukaryota</taxon>
        <taxon>Viridiplantae</taxon>
        <taxon>Streptophyta</taxon>
        <taxon>Embryophyta</taxon>
        <taxon>Tracheophyta</taxon>
        <taxon>Spermatophyta</taxon>
        <taxon>Magnoliopsida</taxon>
        <taxon>eudicotyledons</taxon>
        <taxon>Gunneridae</taxon>
        <taxon>Pentapetalae</taxon>
        <taxon>rosids</taxon>
        <taxon>fabids</taxon>
        <taxon>Fabales</taxon>
        <taxon>Fabaceae</taxon>
        <taxon>Papilionoideae</taxon>
        <taxon>50 kb inversion clade</taxon>
        <taxon>dalbergioids sensu lato</taxon>
        <taxon>Dalbergieae</taxon>
        <taxon>Pterocarpus clade</taxon>
        <taxon>Stylosanthes</taxon>
    </lineage>
</organism>
<dbReference type="CDD" id="cd23128">
    <property type="entry name" value="RING-HC_MIP1-like"/>
    <property type="match status" value="1"/>
</dbReference>
<evidence type="ECO:0000313" key="5">
    <source>
        <dbReference type="EMBL" id="MED6172397.1"/>
    </source>
</evidence>
<dbReference type="Pfam" id="PF20235">
    <property type="entry name" value="PIR2-like_helical"/>
    <property type="match status" value="1"/>
</dbReference>
<evidence type="ECO:0000259" key="4">
    <source>
        <dbReference type="PROSITE" id="PS50089"/>
    </source>
</evidence>
<sequence length="676" mass="75920">MREKGKHSRTNRKHRSSSNSDSCSNKTAATPNSMRNPNIPAFSWGFCTEDELQELLLRNMEIVYNDVVSKIVSMGYDQDQALNAVLSNGHCFGGVDALENILNNSLAFLKGNANSDGNENPMPVFTDLMQLEAYSLAAMVCLLQQLRPNLTKGDALWCLLVSDFHIGKASTIQAPGANNECSCCPLHSAKTTSNTNGDNAAAVVAPSPPVCKPRWEPADFNVVFACGHEMSLKLQRDIEFPKRFNLSPSMKSLLKRNVALCAASFKAHSKQLQQPLDKAVPAGSTAPEATLPEEKASDPHYVNAQDAVTSMMNKLREMNLDDCMKRLEEDQKDEVLLALFNQVKDLEKEVKVRKDWAHERAVQAATKLSNDMAELKMLRMDREEVQKLKKGKQALDDSTMKKLLDMEEALRKTSGEVDQANSTVKKLETVSAEIRAELEAAKLSASESVKNCKEVEKREKKCLKRLLAWEKQIAKLQQEISDEKQKILEIEEELPRIRQCQKEAEAKVREEMKAKEEALVLIEEERRSKEAAEADKKRDLKALRLKIEIDFQRRKDDLLRLEQELSCLKVSGRSADRHPKSKALWTGDSEVAKPQRETITKLLKELDNLEDLEKEVNGGRECIICKEEEVSIVFLPCAHQIMCACCSQEYGRKGKATCPCCRVPIEQRIRVFGAGS</sequence>
<keyword evidence="1" id="KW-0863">Zinc-finger</keyword>
<feature type="compositionally biased region" description="Basic residues" evidence="3">
    <location>
        <begin position="1"/>
        <end position="16"/>
    </location>
</feature>
<dbReference type="Pfam" id="PF13920">
    <property type="entry name" value="zf-C3HC4_3"/>
    <property type="match status" value="1"/>
</dbReference>
<proteinExistence type="predicted"/>
<evidence type="ECO:0000313" key="6">
    <source>
        <dbReference type="Proteomes" id="UP001341840"/>
    </source>
</evidence>
<dbReference type="SUPFAM" id="SSF57850">
    <property type="entry name" value="RING/U-box"/>
    <property type="match status" value="1"/>
</dbReference>
<gene>
    <name evidence="5" type="ORF">PIB30_049675</name>
</gene>
<evidence type="ECO:0000256" key="1">
    <source>
        <dbReference type="PROSITE-ProRule" id="PRU00175"/>
    </source>
</evidence>
<dbReference type="PANTHER" id="PTHR46405">
    <property type="entry name" value="OS05G0141500 PROTEIN"/>
    <property type="match status" value="1"/>
</dbReference>